<dbReference type="InterPro" id="IPR036179">
    <property type="entry name" value="Ig-like_dom_sf"/>
</dbReference>
<feature type="non-terminal residue" evidence="9">
    <location>
        <position position="879"/>
    </location>
</feature>
<dbReference type="Proteomes" id="UP000837857">
    <property type="component" value="Chromosome 28"/>
</dbReference>
<proteinExistence type="predicted"/>
<dbReference type="InterPro" id="IPR007110">
    <property type="entry name" value="Ig-like_dom"/>
</dbReference>
<feature type="domain" description="Ig-like" evidence="8">
    <location>
        <begin position="144"/>
        <end position="235"/>
    </location>
</feature>
<dbReference type="EMBL" id="OW152840">
    <property type="protein sequence ID" value="CAH2061827.1"/>
    <property type="molecule type" value="Genomic_DNA"/>
</dbReference>
<evidence type="ECO:0000256" key="5">
    <source>
        <dbReference type="ARBA" id="ARBA00023157"/>
    </source>
</evidence>
<dbReference type="Pfam" id="PF07686">
    <property type="entry name" value="V-set"/>
    <property type="match status" value="1"/>
</dbReference>
<dbReference type="PANTHER" id="PTHR23278">
    <property type="entry name" value="SIDESTEP PROTEIN"/>
    <property type="match status" value="1"/>
</dbReference>
<feature type="transmembrane region" description="Helical" evidence="6">
    <location>
        <begin position="644"/>
        <end position="668"/>
    </location>
</feature>
<feature type="domain" description="Ig-like" evidence="8">
    <location>
        <begin position="341"/>
        <end position="429"/>
    </location>
</feature>
<keyword evidence="10" id="KW-1185">Reference proteome</keyword>
<dbReference type="InterPro" id="IPR013783">
    <property type="entry name" value="Ig-like_fold"/>
</dbReference>
<dbReference type="Pfam" id="PF13895">
    <property type="entry name" value="Ig_2"/>
    <property type="match status" value="1"/>
</dbReference>
<dbReference type="InterPro" id="IPR003598">
    <property type="entry name" value="Ig_sub2"/>
</dbReference>
<dbReference type="Pfam" id="PF08205">
    <property type="entry name" value="C2-set_2"/>
    <property type="match status" value="1"/>
</dbReference>
<dbReference type="SUPFAM" id="SSF48726">
    <property type="entry name" value="Immunoglobulin"/>
    <property type="match status" value="5"/>
</dbReference>
<dbReference type="InterPro" id="IPR003599">
    <property type="entry name" value="Ig_sub"/>
</dbReference>
<keyword evidence="7" id="KW-0732">Signal</keyword>
<reference evidence="9" key="1">
    <citation type="submission" date="2022-03" db="EMBL/GenBank/DDBJ databases">
        <authorList>
            <person name="Martin H S."/>
        </authorList>
    </citation>
    <scope>NUCLEOTIDE SEQUENCE</scope>
</reference>
<evidence type="ECO:0000256" key="7">
    <source>
        <dbReference type="SAM" id="SignalP"/>
    </source>
</evidence>
<dbReference type="SMART" id="SM00409">
    <property type="entry name" value="IG"/>
    <property type="match status" value="4"/>
</dbReference>
<dbReference type="InterPro" id="IPR013106">
    <property type="entry name" value="Ig_V-set"/>
</dbReference>
<feature type="domain" description="Ig-like" evidence="8">
    <location>
        <begin position="23"/>
        <end position="139"/>
    </location>
</feature>
<feature type="signal peptide" evidence="7">
    <location>
        <begin position="1"/>
        <end position="21"/>
    </location>
</feature>
<evidence type="ECO:0000256" key="1">
    <source>
        <dbReference type="ARBA" id="ARBA00004167"/>
    </source>
</evidence>
<evidence type="ECO:0000256" key="3">
    <source>
        <dbReference type="ARBA" id="ARBA00022989"/>
    </source>
</evidence>
<evidence type="ECO:0000256" key="4">
    <source>
        <dbReference type="ARBA" id="ARBA00023136"/>
    </source>
</evidence>
<evidence type="ECO:0000256" key="6">
    <source>
        <dbReference type="SAM" id="Phobius"/>
    </source>
</evidence>
<feature type="domain" description="Ig-like" evidence="8">
    <location>
        <begin position="242"/>
        <end position="319"/>
    </location>
</feature>
<keyword evidence="2 6" id="KW-0812">Transmembrane</keyword>
<feature type="chain" id="PRO_5045980285" description="Ig-like domain-containing protein" evidence="7">
    <location>
        <begin position="22"/>
        <end position="879"/>
    </location>
</feature>
<evidence type="ECO:0000256" key="2">
    <source>
        <dbReference type="ARBA" id="ARBA00022692"/>
    </source>
</evidence>
<keyword evidence="4 6" id="KW-0472">Membrane</keyword>
<evidence type="ECO:0000313" key="9">
    <source>
        <dbReference type="EMBL" id="CAH2061827.1"/>
    </source>
</evidence>
<dbReference type="PANTHER" id="PTHR23278:SF19">
    <property type="entry name" value="OBSCURIN"/>
    <property type="match status" value="1"/>
</dbReference>
<dbReference type="Gene3D" id="2.60.40.10">
    <property type="entry name" value="Immunoglobulins"/>
    <property type="match status" value="5"/>
</dbReference>
<keyword evidence="5" id="KW-1015">Disulfide bond</keyword>
<organism evidence="9 10">
    <name type="scientific">Iphiclides podalirius</name>
    <name type="common">scarce swallowtail</name>
    <dbReference type="NCBI Taxonomy" id="110791"/>
    <lineage>
        <taxon>Eukaryota</taxon>
        <taxon>Metazoa</taxon>
        <taxon>Ecdysozoa</taxon>
        <taxon>Arthropoda</taxon>
        <taxon>Hexapoda</taxon>
        <taxon>Insecta</taxon>
        <taxon>Pterygota</taxon>
        <taxon>Neoptera</taxon>
        <taxon>Endopterygota</taxon>
        <taxon>Lepidoptera</taxon>
        <taxon>Glossata</taxon>
        <taxon>Ditrysia</taxon>
        <taxon>Papilionoidea</taxon>
        <taxon>Papilionidae</taxon>
        <taxon>Papilioninae</taxon>
        <taxon>Iphiclides</taxon>
    </lineage>
</organism>
<keyword evidence="3 6" id="KW-1133">Transmembrane helix</keyword>
<evidence type="ECO:0000313" key="10">
    <source>
        <dbReference type="Proteomes" id="UP000837857"/>
    </source>
</evidence>
<gene>
    <name evidence="9" type="ORF">IPOD504_LOCUS11487</name>
</gene>
<evidence type="ECO:0000259" key="8">
    <source>
        <dbReference type="PROSITE" id="PS50835"/>
    </source>
</evidence>
<protein>
    <recommendedName>
        <fullName evidence="8">Ig-like domain-containing protein</fullName>
    </recommendedName>
</protein>
<name>A0ABN8IQA1_9NEOP</name>
<dbReference type="PROSITE" id="PS50835">
    <property type="entry name" value="IG_LIKE"/>
    <property type="match status" value="4"/>
</dbReference>
<comment type="subcellular location">
    <subcellularLocation>
        <location evidence="1">Membrane</location>
        <topology evidence="1">Single-pass membrane protein</topology>
    </subcellularLocation>
</comment>
<dbReference type="SMART" id="SM00408">
    <property type="entry name" value="IGc2"/>
    <property type="match status" value="3"/>
</dbReference>
<dbReference type="InterPro" id="IPR013162">
    <property type="entry name" value="CD80_C2-set"/>
</dbReference>
<sequence length="879" mass="96480">MTLSRLQLVLLFIVLNYHVDSQQEVLIEESLEVESVHAPTGGSVELPCDIHPAIAEDRVGLVIWYKQGHETPIYSLDIREGVTSHWSDASTLGTRATFRTNAAPAVLVLTRLRPEDSGQYRCRVDFIKSPTKNTRLNLTVLIPPERLLILNQDGQEIEGAVLGPYDEDTPVNMTCIAIGGRPTPRVSWWKSHSLLDNAEGKATASFHLRRTDYGTEITCQAVTDPSIKPLTRTLSVDMNLRPLWVRIDGGPRPLVAGRVASLSCLAVGARPSPTLSWWKGQVKLNTVAHSTSLDGNVTSSVLTFSPKIEDSGRVLSCRAVQPTLVHSTREDGWTMEIEYLPIVKLSFGANIDPDKVVEGSDVYMECEVRANPPHTGVVFTHNDAPVRGGAGVVVANQSLVLQKVSRRTGGTYSCGARSRLGQTTSAPLTLDVKYVPTCKYEETTFVRAARGEIVEIRCELDANPKKPMAYRWWFNSSTHNRRELKSSAHHTAYDELGTIQYVINSSDDYGWVQCLGFNPVGGQIQPCLFQILPAEKPSSPKSCEVTNVTFDSLAVSCVPGYDGGLQQTFQLEVYEAESGALLRNLSGHSARFAASALTARALVLRVRAANAKGASDALLLNCRLPAHPERRTAAGPVRVELTTLLVTVLVALGLLAVTVAVSATMCYCKYCSNGRENNEKTKKPQDDTSDVLLASLKKTDSSDSVDKNPDIIPIKSKLGDCPTNTAGKLGPTFDGHGAASDGQYERRYTPVRFQRLPQTANVGANAAWQPCDAVYEDWLRYKNALPLDTSDLLPLEQLRPADAFASRRVNTLRYYAPAFPDERVSVRNNGVFYNKPLSDHGTPTRSKFSPTSPLCERYRNRSEQIHRAISGEPDTVVNK</sequence>
<accession>A0ABN8IQA1</accession>